<protein>
    <submittedName>
        <fullName evidence="1">Uncharacterized protein</fullName>
    </submittedName>
</protein>
<sequence length="112" mass="12604">MKVGSSDAISMPVCCEENDLYNPKSADENLVKKPYYGLPSYEETDAVYNPMETRTPVNIYHDDYIHETWRQLDSDCKIGQVEAGRISVSDVAINPKMKVEVSESVGSCQYTD</sequence>
<accession>A0A8S9N547</accession>
<comment type="caution">
    <text evidence="1">The sequence shown here is derived from an EMBL/GenBank/DDBJ whole genome shotgun (WGS) entry which is preliminary data.</text>
</comment>
<organism evidence="1 2">
    <name type="scientific">Brassica cretica</name>
    <name type="common">Mustard</name>
    <dbReference type="NCBI Taxonomy" id="69181"/>
    <lineage>
        <taxon>Eukaryota</taxon>
        <taxon>Viridiplantae</taxon>
        <taxon>Streptophyta</taxon>
        <taxon>Embryophyta</taxon>
        <taxon>Tracheophyta</taxon>
        <taxon>Spermatophyta</taxon>
        <taxon>Magnoliopsida</taxon>
        <taxon>eudicotyledons</taxon>
        <taxon>Gunneridae</taxon>
        <taxon>Pentapetalae</taxon>
        <taxon>rosids</taxon>
        <taxon>malvids</taxon>
        <taxon>Brassicales</taxon>
        <taxon>Brassicaceae</taxon>
        <taxon>Brassiceae</taxon>
        <taxon>Brassica</taxon>
    </lineage>
</organism>
<evidence type="ECO:0000313" key="2">
    <source>
        <dbReference type="Proteomes" id="UP000712600"/>
    </source>
</evidence>
<dbReference type="Proteomes" id="UP000712600">
    <property type="component" value="Unassembled WGS sequence"/>
</dbReference>
<reference evidence="1" key="1">
    <citation type="submission" date="2019-12" db="EMBL/GenBank/DDBJ databases">
        <title>Genome sequencing and annotation of Brassica cretica.</title>
        <authorList>
            <person name="Studholme D.J."/>
            <person name="Sarris P."/>
        </authorList>
    </citation>
    <scope>NUCLEOTIDE SEQUENCE</scope>
    <source>
        <strain evidence="1">PFS-109/04</strain>
        <tissue evidence="1">Leaf</tissue>
    </source>
</reference>
<dbReference type="EMBL" id="QGKX02002183">
    <property type="protein sequence ID" value="KAF3490356.1"/>
    <property type="molecule type" value="Genomic_DNA"/>
</dbReference>
<proteinExistence type="predicted"/>
<dbReference type="AlphaFoldDB" id="A0A8S9N547"/>
<gene>
    <name evidence="1" type="ORF">F2Q69_00057905</name>
</gene>
<evidence type="ECO:0000313" key="1">
    <source>
        <dbReference type="EMBL" id="KAF3490356.1"/>
    </source>
</evidence>
<name>A0A8S9N547_BRACR</name>